<keyword evidence="1" id="KW-0812">Transmembrane</keyword>
<dbReference type="GeneID" id="71026281"/>
<organism evidence="2 3">
    <name type="scientific">Paenibacillus kribbensis</name>
    <dbReference type="NCBI Taxonomy" id="172713"/>
    <lineage>
        <taxon>Bacteria</taxon>
        <taxon>Bacillati</taxon>
        <taxon>Bacillota</taxon>
        <taxon>Bacilli</taxon>
        <taxon>Bacillales</taxon>
        <taxon>Paenibacillaceae</taxon>
        <taxon>Paenibacillus</taxon>
    </lineage>
</organism>
<protein>
    <submittedName>
        <fullName evidence="2">Membrane protein FxsA</fullName>
    </submittedName>
</protein>
<keyword evidence="1" id="KW-0472">Membrane</keyword>
<dbReference type="NCBIfam" id="NF008528">
    <property type="entry name" value="PRK11463.1-2"/>
    <property type="match status" value="1"/>
</dbReference>
<keyword evidence="1" id="KW-1133">Transmembrane helix</keyword>
<reference evidence="2 3" key="1">
    <citation type="submission" date="2017-03" db="EMBL/GenBank/DDBJ databases">
        <title>Complete genome sequence of Paenibacillus Kribbensis producing bioflocculants.</title>
        <authorList>
            <person name="Lee H.-G."/>
            <person name="Oh H.-M."/>
        </authorList>
    </citation>
    <scope>NUCLEOTIDE SEQUENCE [LARGE SCALE GENOMIC DNA]</scope>
    <source>
        <strain evidence="2 3">AM49</strain>
    </source>
</reference>
<dbReference type="STRING" id="172713.GCA_001705305_02161"/>
<dbReference type="PANTHER" id="PTHR35335">
    <property type="entry name" value="UPF0716 PROTEIN FXSA"/>
    <property type="match status" value="1"/>
</dbReference>
<dbReference type="GO" id="GO:0016020">
    <property type="term" value="C:membrane"/>
    <property type="evidence" value="ECO:0007669"/>
    <property type="project" value="InterPro"/>
</dbReference>
<evidence type="ECO:0000256" key="1">
    <source>
        <dbReference type="SAM" id="Phobius"/>
    </source>
</evidence>
<dbReference type="OrthoDB" id="9792788at2"/>
<name>A0A222WP25_9BACL</name>
<proteinExistence type="predicted"/>
<dbReference type="Pfam" id="PF04186">
    <property type="entry name" value="FxsA"/>
    <property type="match status" value="1"/>
</dbReference>
<dbReference type="PANTHER" id="PTHR35335:SF1">
    <property type="entry name" value="UPF0716 PROTEIN FXSA"/>
    <property type="match status" value="1"/>
</dbReference>
<gene>
    <name evidence="2" type="ORF">B4V02_17035</name>
</gene>
<dbReference type="Proteomes" id="UP000214666">
    <property type="component" value="Chromosome"/>
</dbReference>
<dbReference type="InterPro" id="IPR007313">
    <property type="entry name" value="FxsA"/>
</dbReference>
<keyword evidence="3" id="KW-1185">Reference proteome</keyword>
<dbReference type="RefSeq" id="WP_010349074.1">
    <property type="nucleotide sequence ID" value="NZ_CP020028.1"/>
</dbReference>
<accession>A0A222WP25</accession>
<dbReference type="EMBL" id="CP020028">
    <property type="protein sequence ID" value="ASR48277.1"/>
    <property type="molecule type" value="Genomic_DNA"/>
</dbReference>
<sequence>MMMRKRLWLLLLLIPLAELYGFIWVSHWIGAGKTILLIILTTLIGAAMMQFEGRKVIADAKHEMNRGQVPGRKMLDGLCVFFGGSLLLIPGFLTDIIGFTLVFPLTRALYRRFLLKWLEKKMKNGSITFRRF</sequence>
<dbReference type="AlphaFoldDB" id="A0A222WP25"/>
<feature type="transmembrane region" description="Helical" evidence="1">
    <location>
        <begin position="35"/>
        <end position="53"/>
    </location>
</feature>
<evidence type="ECO:0000313" key="3">
    <source>
        <dbReference type="Proteomes" id="UP000214666"/>
    </source>
</evidence>
<dbReference type="KEGG" id="pkb:B4V02_17035"/>
<evidence type="ECO:0000313" key="2">
    <source>
        <dbReference type="EMBL" id="ASR48277.1"/>
    </source>
</evidence>
<feature type="transmembrane region" description="Helical" evidence="1">
    <location>
        <begin position="74"/>
        <end position="90"/>
    </location>
</feature>